<dbReference type="RefSeq" id="WP_237485460.1">
    <property type="nucleotide sequence ID" value="NZ_CAKLCM010000002.1"/>
</dbReference>
<protein>
    <recommendedName>
        <fullName evidence="4">DUF1145 domain-containing protein</fullName>
    </recommendedName>
</protein>
<proteinExistence type="predicted"/>
<comment type="caution">
    <text evidence="2">The sequence shown here is derived from an EMBL/GenBank/DDBJ whole genome shotgun (WGS) entry which is preliminary data.</text>
</comment>
<keyword evidence="1" id="KW-0472">Membrane</keyword>
<keyword evidence="3" id="KW-1185">Reference proteome</keyword>
<reference evidence="2" key="1">
    <citation type="submission" date="2021-12" db="EMBL/GenBank/DDBJ databases">
        <authorList>
            <person name="Rodrigo-Torres L."/>
            <person name="Arahal R. D."/>
            <person name="Lucena T."/>
        </authorList>
    </citation>
    <scope>NUCLEOTIDE SEQUENCE</scope>
    <source>
        <strain evidence="2">CECT 8226</strain>
    </source>
</reference>
<evidence type="ECO:0000256" key="1">
    <source>
        <dbReference type="SAM" id="Phobius"/>
    </source>
</evidence>
<name>A0ABN8DMX3_9VIBR</name>
<keyword evidence="1" id="KW-0812">Transmembrane</keyword>
<dbReference type="InterPro" id="IPR009525">
    <property type="entry name" value="DUF1145"/>
</dbReference>
<dbReference type="Proteomes" id="UP000838160">
    <property type="component" value="Unassembled WGS sequence"/>
</dbReference>
<evidence type="ECO:0000313" key="2">
    <source>
        <dbReference type="EMBL" id="CAH0527355.1"/>
    </source>
</evidence>
<dbReference type="EMBL" id="CAKLCM010000002">
    <property type="protein sequence ID" value="CAH0527355.1"/>
    <property type="molecule type" value="Genomic_DNA"/>
</dbReference>
<accession>A0ABN8DMX3</accession>
<feature type="transmembrane region" description="Helical" evidence="1">
    <location>
        <begin position="7"/>
        <end position="27"/>
    </location>
</feature>
<feature type="transmembrane region" description="Helical" evidence="1">
    <location>
        <begin position="69"/>
        <end position="86"/>
    </location>
</feature>
<dbReference type="PANTHER" id="PTHR38775">
    <property type="entry name" value="INNER MEMBRANE PROTEIN-RELATED"/>
    <property type="match status" value="1"/>
</dbReference>
<dbReference type="Pfam" id="PF06611">
    <property type="entry name" value="DUF1145"/>
    <property type="match status" value="1"/>
</dbReference>
<organism evidence="2 3">
    <name type="scientific">Vibrio hippocampi</name>
    <dbReference type="NCBI Taxonomy" id="654686"/>
    <lineage>
        <taxon>Bacteria</taxon>
        <taxon>Pseudomonadati</taxon>
        <taxon>Pseudomonadota</taxon>
        <taxon>Gammaproteobacteria</taxon>
        <taxon>Vibrionales</taxon>
        <taxon>Vibrionaceae</taxon>
        <taxon>Vibrio</taxon>
    </lineage>
</organism>
<dbReference type="PANTHER" id="PTHR38775:SF1">
    <property type="entry name" value="INNER MEMBRANE PROTEIN"/>
    <property type="match status" value="1"/>
</dbReference>
<sequence length="101" mass="11519">MKVLLTIAKLCFAFIWFILILNIFYPFPGKGAIALYIMGAFLFLMHGLQTLIFLGAFGDKLKLSSWEKYSILIFGIFALLDIRQKYMMAPAEETPAEDKSE</sequence>
<keyword evidence="1" id="KW-1133">Transmembrane helix</keyword>
<evidence type="ECO:0000313" key="3">
    <source>
        <dbReference type="Proteomes" id="UP000838160"/>
    </source>
</evidence>
<evidence type="ECO:0008006" key="4">
    <source>
        <dbReference type="Google" id="ProtNLM"/>
    </source>
</evidence>
<gene>
    <name evidence="2" type="ORF">VHP8226_02667</name>
</gene>
<feature type="transmembrane region" description="Helical" evidence="1">
    <location>
        <begin position="33"/>
        <end position="57"/>
    </location>
</feature>